<gene>
    <name evidence="1" type="ORF">METSCH_A10410</name>
</gene>
<name>A0A4P6XGE0_9ASCO</name>
<accession>A0A4P6XGE0</accession>
<evidence type="ECO:0000313" key="1">
    <source>
        <dbReference type="EMBL" id="QBM86402.1"/>
    </source>
</evidence>
<dbReference type="EMBL" id="CP034456">
    <property type="protein sequence ID" value="QBM86402.1"/>
    <property type="molecule type" value="Genomic_DNA"/>
</dbReference>
<proteinExistence type="predicted"/>
<evidence type="ECO:0000313" key="2">
    <source>
        <dbReference type="Proteomes" id="UP000292447"/>
    </source>
</evidence>
<reference evidence="2" key="1">
    <citation type="submission" date="2019-03" db="EMBL/GenBank/DDBJ databases">
        <title>Snf2 controls pulcherriminic acid biosynthesis and connects pigmentation and antifungal activity of the yeast Metschnikowia pulcherrima.</title>
        <authorList>
            <person name="Gore-Lloyd D."/>
            <person name="Sumann I."/>
            <person name="Brachmann A.O."/>
            <person name="Schneeberger K."/>
            <person name="Ortiz-Merino R.A."/>
            <person name="Moreno-Beltran M."/>
            <person name="Schlaefli M."/>
            <person name="Kirner P."/>
            <person name="Santos Kron A."/>
            <person name="Wolfe K.H."/>
            <person name="Piel J."/>
            <person name="Ahrens C.H."/>
            <person name="Henk D."/>
            <person name="Freimoser F.M."/>
        </authorList>
    </citation>
    <scope>NUCLEOTIDE SEQUENCE [LARGE SCALE GENOMIC DNA]</scope>
    <source>
        <strain evidence="2">APC 1.2</strain>
    </source>
</reference>
<sequence length="277" mass="31674">MKEPFFDDHVNSAIRFQLAAEAFKIPPSTDYPLMVSIKPPLAPKSVRRPSREPYYTRTLSSRSASSSLSYAKLSDIFDYGYLDQIRLEEHENALVFDSDSDYEDVYTPEVQDDAKPIEKPGMISGKFEHLKEFSLCDDLESEDESGLEDYLVHMLTFNVNARAQYTRPPRRSSSVSSDYFDEPTPRDDLNPLKISLHPKFAAPSCKNTFPDTILPLPLVDLEEYAEKCATDFPKRETRSNLPAAAFRKMHVIDDYGINCQSRDLRDDFEGSQPMFLI</sequence>
<keyword evidence="2" id="KW-1185">Reference proteome</keyword>
<protein>
    <submittedName>
        <fullName evidence="1">Uncharacterized protein</fullName>
    </submittedName>
</protein>
<dbReference type="AlphaFoldDB" id="A0A4P6XGE0"/>
<organism evidence="1 2">
    <name type="scientific">Metschnikowia aff. pulcherrima</name>
    <dbReference type="NCBI Taxonomy" id="2163413"/>
    <lineage>
        <taxon>Eukaryota</taxon>
        <taxon>Fungi</taxon>
        <taxon>Dikarya</taxon>
        <taxon>Ascomycota</taxon>
        <taxon>Saccharomycotina</taxon>
        <taxon>Pichiomycetes</taxon>
        <taxon>Metschnikowiaceae</taxon>
        <taxon>Metschnikowia</taxon>
    </lineage>
</organism>
<dbReference type="Proteomes" id="UP000292447">
    <property type="component" value="Chromosome I"/>
</dbReference>